<feature type="compositionally biased region" description="Acidic residues" evidence="1">
    <location>
        <begin position="19"/>
        <end position="34"/>
    </location>
</feature>
<dbReference type="EMBL" id="LGGS01000153">
    <property type="protein sequence ID" value="KUK81419.1"/>
    <property type="molecule type" value="Genomic_DNA"/>
</dbReference>
<name>A0A101HRC6_9FIRM</name>
<sequence length="48" mass="5275">MKPRRKNRIQTPEPVSPPLEEDNGTCCQEADENTCSESSSSKDSDSSC</sequence>
<organism evidence="2 3">
    <name type="scientific">Pelotomaculum thermopropionicum</name>
    <dbReference type="NCBI Taxonomy" id="110500"/>
    <lineage>
        <taxon>Bacteria</taxon>
        <taxon>Bacillati</taxon>
        <taxon>Bacillota</taxon>
        <taxon>Clostridia</taxon>
        <taxon>Eubacteriales</taxon>
        <taxon>Desulfotomaculaceae</taxon>
        <taxon>Pelotomaculum</taxon>
    </lineage>
</organism>
<gene>
    <name evidence="2" type="ORF">XD97_0656</name>
</gene>
<evidence type="ECO:0000313" key="2">
    <source>
        <dbReference type="EMBL" id="KUK81419.1"/>
    </source>
</evidence>
<evidence type="ECO:0000313" key="3">
    <source>
        <dbReference type="Proteomes" id="UP000054705"/>
    </source>
</evidence>
<proteinExistence type="predicted"/>
<comment type="caution">
    <text evidence="2">The sequence shown here is derived from an EMBL/GenBank/DDBJ whole genome shotgun (WGS) entry which is preliminary data.</text>
</comment>
<reference evidence="3" key="1">
    <citation type="journal article" date="2015" name="MBio">
        <title>Genome-Resolved Metagenomic Analysis Reveals Roles for Candidate Phyla and Other Microbial Community Members in Biogeochemical Transformations in Oil Reservoirs.</title>
        <authorList>
            <person name="Hu P."/>
            <person name="Tom L."/>
            <person name="Singh A."/>
            <person name="Thomas B.C."/>
            <person name="Baker B.J."/>
            <person name="Piceno Y.M."/>
            <person name="Andersen G.L."/>
            <person name="Banfield J.F."/>
        </authorList>
    </citation>
    <scope>NUCLEOTIDE SEQUENCE [LARGE SCALE GENOMIC DNA]</scope>
</reference>
<protein>
    <submittedName>
        <fullName evidence="2">Uncharacterized protein</fullName>
    </submittedName>
</protein>
<accession>A0A101HRC6</accession>
<dbReference type="Proteomes" id="UP000054705">
    <property type="component" value="Unassembled WGS sequence"/>
</dbReference>
<dbReference type="AlphaFoldDB" id="A0A101HRC6"/>
<feature type="region of interest" description="Disordered" evidence="1">
    <location>
        <begin position="1"/>
        <end position="48"/>
    </location>
</feature>
<evidence type="ECO:0000256" key="1">
    <source>
        <dbReference type="SAM" id="MobiDB-lite"/>
    </source>
</evidence>